<accession>B3PN81</accession>
<keyword evidence="4" id="KW-1185">Reference proteome</keyword>
<dbReference type="Proteomes" id="UP000008812">
    <property type="component" value="Chromosome"/>
</dbReference>
<evidence type="ECO:0000259" key="2">
    <source>
        <dbReference type="Pfam" id="PF03372"/>
    </source>
</evidence>
<evidence type="ECO:0000313" key="3">
    <source>
        <dbReference type="EMBL" id="ACF07483.1"/>
    </source>
</evidence>
<dbReference type="InterPro" id="IPR036691">
    <property type="entry name" value="Endo/exonu/phosph_ase_sf"/>
</dbReference>
<evidence type="ECO:0000313" key="4">
    <source>
        <dbReference type="Proteomes" id="UP000008812"/>
    </source>
</evidence>
<dbReference type="CDD" id="cd10283">
    <property type="entry name" value="MnuA_DNase1-like"/>
    <property type="match status" value="1"/>
</dbReference>
<dbReference type="SUPFAM" id="SSF56219">
    <property type="entry name" value="DNase I-like"/>
    <property type="match status" value="1"/>
</dbReference>
<dbReference type="EMBL" id="CP001047">
    <property type="protein sequence ID" value="ACF07483.1"/>
    <property type="molecule type" value="Genomic_DNA"/>
</dbReference>
<dbReference type="HOGENOM" id="CLU_046842_0_0_14"/>
<proteinExistence type="predicted"/>
<evidence type="ECO:0000256" key="1">
    <source>
        <dbReference type="SAM" id="SignalP"/>
    </source>
</evidence>
<dbReference type="Gene3D" id="3.60.10.10">
    <property type="entry name" value="Endonuclease/exonuclease/phosphatase"/>
    <property type="match status" value="1"/>
</dbReference>
<protein>
    <submittedName>
        <fullName evidence="3">Membrane nuclease</fullName>
    </submittedName>
</protein>
<dbReference type="STRING" id="243272.MARTH_orf723"/>
<dbReference type="PANTHER" id="PTHR11371:SF31">
    <property type="entry name" value="EXTRACELLULAR NUCLEASE"/>
    <property type="match status" value="1"/>
</dbReference>
<dbReference type="PANTHER" id="PTHR11371">
    <property type="entry name" value="DEOXYRIBONUCLEASE"/>
    <property type="match status" value="1"/>
</dbReference>
<dbReference type="KEGG" id="mat:MARTH_orf723"/>
<sequence>MKKKILLILSSAVTTFTIATTQISAKPNSTQKETQNQTSFNATLSPRAKMANDLRWGHWNILKASNKKDDKLKSIAAVIKKLDYDLIGLTEVLDSSAIQSIVDHLNSIHGTKSYEYISSQKLKGKQASPGQAEHVGIIYKNDKLKPLPFVNNTIGYSYTSSFSHHPLTNAEYVRPPFGAQFEWKTRLKKDKLTFVFDHFDSPGAKNGEQTIHGMGAQEYVEAQQLPNVLLTFETMSQSKNIFFAGDTNIKVNKESIAFSNLNNYTKAFDDNLSNSTSLSDTPNQYSQPYDKIFYKTNLLLNQAFIYDLWNVKNDSQVNSYLSILKSAYLEPKKISDHAPIGVDIQG</sequence>
<reference evidence="3 4" key="1">
    <citation type="journal article" date="2008" name="Infect. Immun.">
        <title>Genome of Mycoplasma arthritidis.</title>
        <authorList>
            <person name="Dybvig K."/>
            <person name="Zuhua C."/>
            <person name="Lao P."/>
            <person name="Jordan D.S."/>
            <person name="French C.T."/>
            <person name="Tu A.H."/>
            <person name="Loraine A.E."/>
        </authorList>
    </citation>
    <scope>NUCLEOTIDE SEQUENCE [LARGE SCALE GENOMIC DNA]</scope>
    <source>
        <strain evidence="3 4">158L3-1</strain>
    </source>
</reference>
<dbReference type="GO" id="GO:0003824">
    <property type="term" value="F:catalytic activity"/>
    <property type="evidence" value="ECO:0007669"/>
    <property type="project" value="InterPro"/>
</dbReference>
<dbReference type="RefSeq" id="WP_012498440.1">
    <property type="nucleotide sequence ID" value="NC_011025.1"/>
</dbReference>
<name>B3PN81_META1</name>
<feature type="domain" description="Endonuclease/exonuclease/phosphatase" evidence="2">
    <location>
        <begin position="58"/>
        <end position="337"/>
    </location>
</feature>
<dbReference type="NCBIfam" id="NF045851">
    <property type="entry name" value="mem_nucl_MnuA"/>
    <property type="match status" value="1"/>
</dbReference>
<dbReference type="Pfam" id="PF03372">
    <property type="entry name" value="Exo_endo_phos"/>
    <property type="match status" value="1"/>
</dbReference>
<feature type="signal peptide" evidence="1">
    <location>
        <begin position="1"/>
        <end position="19"/>
    </location>
</feature>
<feature type="chain" id="PRO_5002796731" evidence="1">
    <location>
        <begin position="20"/>
        <end position="346"/>
    </location>
</feature>
<gene>
    <name evidence="3" type="ordered locus">MARTH_orf723</name>
</gene>
<dbReference type="AlphaFoldDB" id="B3PN81"/>
<keyword evidence="1" id="KW-0732">Signal</keyword>
<dbReference type="eggNOG" id="COG0737">
    <property type="taxonomic scope" value="Bacteria"/>
</dbReference>
<dbReference type="InterPro" id="IPR005135">
    <property type="entry name" value="Endo/exonuclease/phosphatase"/>
</dbReference>
<organism evidence="3 4">
    <name type="scientific">Metamycoplasma arthritidis (strain 158L3-1)</name>
    <name type="common">Mycoplasma arthritidis</name>
    <dbReference type="NCBI Taxonomy" id="243272"/>
    <lineage>
        <taxon>Bacteria</taxon>
        <taxon>Bacillati</taxon>
        <taxon>Mycoplasmatota</taxon>
        <taxon>Mycoplasmoidales</taxon>
        <taxon>Metamycoplasmataceae</taxon>
        <taxon>Metamycoplasma</taxon>
    </lineage>
</organism>